<dbReference type="InterPro" id="IPR020058">
    <property type="entry name" value="Glu/Gln-tRNA-synth_Ib_cat-dom"/>
</dbReference>
<evidence type="ECO:0000259" key="11">
    <source>
        <dbReference type="Pfam" id="PF00749"/>
    </source>
</evidence>
<dbReference type="KEGG" id="flt:Sv326_0074"/>
<dbReference type="EC" id="6.1.1.17" evidence="10"/>
<dbReference type="PANTHER" id="PTHR43097">
    <property type="entry name" value="GLUTAMINE-TRNA LIGASE"/>
    <property type="match status" value="1"/>
</dbReference>
<comment type="function">
    <text evidence="10">Catalyzes the attachment of glutamate to tRNA(Glu) in a two-step reaction: glutamate is first activated by ATP to form Glu-AMP and then transferred to the acceptor end of tRNA(Glu).</text>
</comment>
<dbReference type="FunFam" id="3.40.50.620:FF:000037">
    <property type="entry name" value="Glutamine--tRNA ligase cytoplasmic"/>
    <property type="match status" value="1"/>
</dbReference>
<evidence type="ECO:0000256" key="7">
    <source>
        <dbReference type="ARBA" id="ARBA00022917"/>
    </source>
</evidence>
<dbReference type="HAMAP" id="MF_02076">
    <property type="entry name" value="Glu_tRNA_synth_type2"/>
    <property type="match status" value="1"/>
</dbReference>
<evidence type="ECO:0000259" key="12">
    <source>
        <dbReference type="Pfam" id="PF03950"/>
    </source>
</evidence>
<dbReference type="InterPro" id="IPR049437">
    <property type="entry name" value="tRNA-synt_1c_C2"/>
</dbReference>
<evidence type="ECO:0000256" key="8">
    <source>
        <dbReference type="ARBA" id="ARBA00023146"/>
    </source>
</evidence>
<reference evidence="15" key="1">
    <citation type="submission" date="2020-07" db="EMBL/GenBank/DDBJ databases">
        <title>Metabolic diversity and evolutionary history of the archaeal phylum ###Micrarchaeota### uncovered from a freshwater lake metagenome.</title>
        <authorList>
            <person name="Kadnikov V.V."/>
            <person name="Savvichev A.S."/>
            <person name="Mardanov A.V."/>
            <person name="Beletsky A.V."/>
            <person name="Chupakov A.V."/>
            <person name="Kokryatskaya N.M."/>
            <person name="Pimenov N.V."/>
            <person name="Ravin N.V."/>
        </authorList>
    </citation>
    <scope>NUCLEOTIDE SEQUENCE [LARGE SCALE GENOMIC DNA]</scope>
</reference>
<gene>
    <name evidence="10" type="primary">gltX</name>
    <name evidence="14" type="ORF">Sv326_0074</name>
</gene>
<comment type="subcellular location">
    <subcellularLocation>
        <location evidence="1 10">Cytoplasm</location>
    </subcellularLocation>
</comment>
<evidence type="ECO:0000256" key="9">
    <source>
        <dbReference type="ARBA" id="ARBA00048351"/>
    </source>
</evidence>
<keyword evidence="3 10" id="KW-0963">Cytoplasm</keyword>
<keyword evidence="4 10" id="KW-0436">Ligase</keyword>
<dbReference type="NCBIfam" id="TIGR00463">
    <property type="entry name" value="gltX_arch"/>
    <property type="match status" value="1"/>
</dbReference>
<keyword evidence="8 10" id="KW-0030">Aminoacyl-tRNA synthetase</keyword>
<name>A0A7D5XJ25_FERL1</name>
<dbReference type="NCBIfam" id="NF003169">
    <property type="entry name" value="PRK04156.1"/>
    <property type="match status" value="1"/>
</dbReference>
<dbReference type="SUPFAM" id="SSF52374">
    <property type="entry name" value="Nucleotidylyl transferase"/>
    <property type="match status" value="1"/>
</dbReference>
<dbReference type="InterPro" id="IPR011035">
    <property type="entry name" value="Ribosomal_bL25/Gln-tRNA_synth"/>
</dbReference>
<dbReference type="PROSITE" id="PS00178">
    <property type="entry name" value="AA_TRNA_LIGASE_I"/>
    <property type="match status" value="1"/>
</dbReference>
<dbReference type="InterPro" id="IPR001412">
    <property type="entry name" value="aa-tRNA-synth_I_CS"/>
</dbReference>
<dbReference type="Proteomes" id="UP000510821">
    <property type="component" value="Chromosome"/>
</dbReference>
<evidence type="ECO:0000256" key="5">
    <source>
        <dbReference type="ARBA" id="ARBA00022741"/>
    </source>
</evidence>
<dbReference type="InterPro" id="IPR020059">
    <property type="entry name" value="Glu/Gln-tRNA-synth_Ib_codon-bd"/>
</dbReference>
<dbReference type="Gene3D" id="2.40.240.10">
    <property type="entry name" value="Ribosomal Protein L25, Chain P"/>
    <property type="match status" value="1"/>
</dbReference>
<dbReference type="InterPro" id="IPR000924">
    <property type="entry name" value="Glu/Gln-tRNA-synth"/>
</dbReference>
<dbReference type="GO" id="GO:0043604">
    <property type="term" value="P:amide biosynthetic process"/>
    <property type="evidence" value="ECO:0007669"/>
    <property type="project" value="TreeGrafter"/>
</dbReference>
<dbReference type="GO" id="GO:0032991">
    <property type="term" value="C:protein-containing complex"/>
    <property type="evidence" value="ECO:0007669"/>
    <property type="project" value="UniProtKB-ARBA"/>
</dbReference>
<dbReference type="Gene3D" id="2.40.240.100">
    <property type="match status" value="1"/>
</dbReference>
<dbReference type="Pfam" id="PF03950">
    <property type="entry name" value="tRNA-synt_1c_C"/>
    <property type="match status" value="1"/>
</dbReference>
<dbReference type="InterPro" id="IPR014729">
    <property type="entry name" value="Rossmann-like_a/b/a_fold"/>
</dbReference>
<accession>A0A7D5XJ25</accession>
<evidence type="ECO:0000313" key="15">
    <source>
        <dbReference type="Proteomes" id="UP000510821"/>
    </source>
</evidence>
<dbReference type="Pfam" id="PF00749">
    <property type="entry name" value="tRNA-synt_1c"/>
    <property type="match status" value="1"/>
</dbReference>
<dbReference type="InterPro" id="IPR004526">
    <property type="entry name" value="Glu-tRNA-synth_arc/euk"/>
</dbReference>
<dbReference type="PRINTS" id="PR00987">
    <property type="entry name" value="TRNASYNTHGLU"/>
</dbReference>
<dbReference type="Gene3D" id="3.40.50.620">
    <property type="entry name" value="HUPs"/>
    <property type="match status" value="1"/>
</dbReference>
<evidence type="ECO:0000256" key="6">
    <source>
        <dbReference type="ARBA" id="ARBA00022840"/>
    </source>
</evidence>
<comment type="similarity">
    <text evidence="2 10">Belongs to the class-I aminoacyl-tRNA synthetase family. Glutamate--tRNA ligase type 2 subfamily.</text>
</comment>
<organism evidence="14 15">
    <name type="scientific">Fermentimicrarchaeum limneticum</name>
    <dbReference type="NCBI Taxonomy" id="2795018"/>
    <lineage>
        <taxon>Archaea</taxon>
        <taxon>Candidatus Micrarchaeota</taxon>
        <taxon>Candidatus Fermentimicrarchaeales</taxon>
        <taxon>Candidatus Fermentimicrarchaeaceae</taxon>
        <taxon>Candidatus Fermentimicrarchaeum</taxon>
    </lineage>
</organism>
<keyword evidence="7 10" id="KW-0648">Protein biosynthesis</keyword>
<dbReference type="GO" id="GO:0005524">
    <property type="term" value="F:ATP binding"/>
    <property type="evidence" value="ECO:0007669"/>
    <property type="project" value="UniProtKB-UniRule"/>
</dbReference>
<evidence type="ECO:0000256" key="4">
    <source>
        <dbReference type="ARBA" id="ARBA00022598"/>
    </source>
</evidence>
<comment type="catalytic activity">
    <reaction evidence="9 10">
        <text>tRNA(Glu) + L-glutamate + ATP = L-glutamyl-tRNA(Glu) + AMP + diphosphate</text>
        <dbReference type="Rhea" id="RHEA:23540"/>
        <dbReference type="Rhea" id="RHEA-COMP:9663"/>
        <dbReference type="Rhea" id="RHEA-COMP:9680"/>
        <dbReference type="ChEBI" id="CHEBI:29985"/>
        <dbReference type="ChEBI" id="CHEBI:30616"/>
        <dbReference type="ChEBI" id="CHEBI:33019"/>
        <dbReference type="ChEBI" id="CHEBI:78442"/>
        <dbReference type="ChEBI" id="CHEBI:78520"/>
        <dbReference type="ChEBI" id="CHEBI:456215"/>
        <dbReference type="EC" id="6.1.1.17"/>
    </reaction>
</comment>
<dbReference type="PANTHER" id="PTHR43097:SF5">
    <property type="entry name" value="GLUTAMATE--TRNA LIGASE"/>
    <property type="match status" value="1"/>
</dbReference>
<keyword evidence="6 10" id="KW-0067">ATP-binding</keyword>
<dbReference type="GO" id="GO:0006424">
    <property type="term" value="P:glutamyl-tRNA aminoacylation"/>
    <property type="evidence" value="ECO:0007669"/>
    <property type="project" value="UniProtKB-UniRule"/>
</dbReference>
<dbReference type="SUPFAM" id="SSF50715">
    <property type="entry name" value="Ribosomal protein L25-like"/>
    <property type="match status" value="1"/>
</dbReference>
<evidence type="ECO:0000256" key="10">
    <source>
        <dbReference type="HAMAP-Rule" id="MF_02076"/>
    </source>
</evidence>
<proteinExistence type="inferred from homology"/>
<keyword evidence="5 10" id="KW-0547">Nucleotide-binding</keyword>
<dbReference type="InterPro" id="IPR050132">
    <property type="entry name" value="Gln/Glu-tRNA_Ligase"/>
</dbReference>
<sequence length="561" mass="64284">MKIEEIAYKHALRNASEYGKAQAGAVVGKVIAEMPEAKSDMKNTMKVISEVIAKVNKMSKEKIGKELSKFTFEEKKEEVRRIMLEDGERGKVVTRFLPEPNGFMHLGHAKAAFLSYEAAKEYVGKCILRFDDTNPKKESQQFVDAIKQDLEWLGMKFEREVYSSDKMPDFYKLATQLVKQGDAYVCSCEKEKVNELRGLGKSCGCRSASIEDNLDAWEEMLAGKYKKGDAILRLKAEPDAANTVMRDPTLFRICNAEHYRQGKKYSVWPTYDFEVSIADSLDGVTHALRSKEYELRDELYYRIIEKLGMRKPIVYDFSRLTLKGFPLSKRLLKPLVEEKKVSGWDDPRMPTIKALRRRGILSEAIKNFVLSFGLSKVESEPSVDALLTENRKLLDPKAPRYFFVKDPIELIVDGMEKGEVKVRKHPTENLGERVMEITGKFFISKSDAEKLKKGDRFRLLDLCNVKLVEKGKILKAEFTGNEGMEERKLQWVPEKHLKAEVLVPSELFIGDKFNKSSLKVDEGYCEPECGNLKKGDVVQFVRYGFCVLDDEKKMRFILTNP</sequence>
<protein>
    <recommendedName>
        <fullName evidence="10">Glutamate--tRNA ligase</fullName>
        <ecNumber evidence="10">6.1.1.17</ecNumber>
    </recommendedName>
    <alternativeName>
        <fullName evidence="10">Glutamyl-tRNA synthetase</fullName>
        <shortName evidence="10">GluRS</shortName>
    </alternativeName>
</protein>
<dbReference type="AlphaFoldDB" id="A0A7D5XJ25"/>
<feature type="short sequence motif" description="'HIGH' region" evidence="10">
    <location>
        <begin position="98"/>
        <end position="108"/>
    </location>
</feature>
<evidence type="ECO:0000256" key="2">
    <source>
        <dbReference type="ARBA" id="ARBA00008927"/>
    </source>
</evidence>
<dbReference type="InterPro" id="IPR020056">
    <property type="entry name" value="Rbsml_bL25/Gln-tRNA_synth_N"/>
</dbReference>
<dbReference type="Pfam" id="PF20974">
    <property type="entry name" value="tRNA-synt_1c_C2"/>
    <property type="match status" value="1"/>
</dbReference>
<evidence type="ECO:0000256" key="3">
    <source>
        <dbReference type="ARBA" id="ARBA00022490"/>
    </source>
</evidence>
<evidence type="ECO:0000313" key="14">
    <source>
        <dbReference type="EMBL" id="QLJ52249.1"/>
    </source>
</evidence>
<dbReference type="GO" id="GO:0004818">
    <property type="term" value="F:glutamate-tRNA ligase activity"/>
    <property type="evidence" value="ECO:0007669"/>
    <property type="project" value="UniProtKB-UniRule"/>
</dbReference>
<evidence type="ECO:0000256" key="1">
    <source>
        <dbReference type="ARBA" id="ARBA00004496"/>
    </source>
</evidence>
<dbReference type="EMBL" id="CP058998">
    <property type="protein sequence ID" value="QLJ52249.1"/>
    <property type="molecule type" value="Genomic_DNA"/>
</dbReference>
<dbReference type="GO" id="GO:0005829">
    <property type="term" value="C:cytosol"/>
    <property type="evidence" value="ECO:0007669"/>
    <property type="project" value="TreeGrafter"/>
</dbReference>
<feature type="domain" description="Glutamyl/glutaminyl-tRNA synthetase class Ib anti-codon binding" evidence="12">
    <location>
        <begin position="398"/>
        <end position="475"/>
    </location>
</feature>
<dbReference type="FunFam" id="3.90.800.10:FF:000001">
    <property type="entry name" value="Glutamine--tRNA ligase"/>
    <property type="match status" value="1"/>
</dbReference>
<feature type="domain" description="Glutamyl/glutaminyl-tRNA synthetase class Ib catalytic" evidence="11">
    <location>
        <begin position="91"/>
        <end position="388"/>
    </location>
</feature>
<evidence type="ECO:0000259" key="13">
    <source>
        <dbReference type="Pfam" id="PF20974"/>
    </source>
</evidence>
<feature type="domain" description="tRNA synthetases class I (E and Q) anti-codon binding" evidence="13">
    <location>
        <begin position="488"/>
        <end position="549"/>
    </location>
</feature>